<name>A0A914Q5D7_9BILA</name>
<accession>A0A914Q5D7</accession>
<keyword evidence="1" id="KW-1185">Reference proteome</keyword>
<protein>
    <submittedName>
        <fullName evidence="2">Uncharacterized protein</fullName>
    </submittedName>
</protein>
<dbReference type="AlphaFoldDB" id="A0A914Q5D7"/>
<reference evidence="2" key="1">
    <citation type="submission" date="2022-11" db="UniProtKB">
        <authorList>
            <consortium name="WormBaseParasite"/>
        </authorList>
    </citation>
    <scope>IDENTIFICATION</scope>
</reference>
<sequence length="176" mass="20517">MNFLTIWASLENYLAFKFLTASGKIKELELNQTIVTLKNGNVVPYEILLQHTPNLRVLKITYDPQKRLSKKVVLKICESNLEKLVLEGLTGDFKFESFLAAIAKKKPNLDIHLHFLYSFNTRRNIKSYMDKLISAGSPDSFPPYFEFNFCLFDDVRLKAYENLRNGYRQRTLNLVK</sequence>
<organism evidence="1 2">
    <name type="scientific">Panagrolaimus davidi</name>
    <dbReference type="NCBI Taxonomy" id="227884"/>
    <lineage>
        <taxon>Eukaryota</taxon>
        <taxon>Metazoa</taxon>
        <taxon>Ecdysozoa</taxon>
        <taxon>Nematoda</taxon>
        <taxon>Chromadorea</taxon>
        <taxon>Rhabditida</taxon>
        <taxon>Tylenchina</taxon>
        <taxon>Panagrolaimomorpha</taxon>
        <taxon>Panagrolaimoidea</taxon>
        <taxon>Panagrolaimidae</taxon>
        <taxon>Panagrolaimus</taxon>
    </lineage>
</organism>
<evidence type="ECO:0000313" key="1">
    <source>
        <dbReference type="Proteomes" id="UP000887578"/>
    </source>
</evidence>
<dbReference type="Proteomes" id="UP000887578">
    <property type="component" value="Unplaced"/>
</dbReference>
<evidence type="ECO:0000313" key="2">
    <source>
        <dbReference type="WBParaSite" id="PDA_v2.g26607.t1"/>
    </source>
</evidence>
<dbReference type="WBParaSite" id="PDA_v2.g26607.t1">
    <property type="protein sequence ID" value="PDA_v2.g26607.t1"/>
    <property type="gene ID" value="PDA_v2.g26607"/>
</dbReference>
<proteinExistence type="predicted"/>